<feature type="region of interest" description="Disordered" evidence="1">
    <location>
        <begin position="73"/>
        <end position="168"/>
    </location>
</feature>
<sequence>MGRKPVDQKTTAKEYQPCAHKHKVSTESMAQSGSVSSGPKAPRKGTNESKPLAQVEQSSKYFDTSMIYDLENDFQTGGSVREPRKSDPSEVGSGVDPNLYTPGHALSGCEETGRVRPHTEKGQSWGRARYNEAMSQISRFISGPSRESRNPKESRGYEHRIKNQTKASEPDDFACELIGDILAIADSSNNHKTQRELKSTIHTSLRNPSRT</sequence>
<protein>
    <submittedName>
        <fullName evidence="2">Uncharacterized protein</fullName>
    </submittedName>
</protein>
<reference evidence="2" key="1">
    <citation type="submission" date="2021-01" db="EMBL/GenBank/DDBJ databases">
        <authorList>
            <person name="Kaushik A."/>
        </authorList>
    </citation>
    <scope>NUCLEOTIDE SEQUENCE</scope>
    <source>
        <strain evidence="2">AG1-1C</strain>
    </source>
</reference>
<name>A0A8H3BK89_9AGAM</name>
<feature type="region of interest" description="Disordered" evidence="1">
    <location>
        <begin position="1"/>
        <end position="58"/>
    </location>
</feature>
<dbReference type="OrthoDB" id="201153at2759"/>
<evidence type="ECO:0000313" key="2">
    <source>
        <dbReference type="EMBL" id="CAE6458666.1"/>
    </source>
</evidence>
<accession>A0A8H3BK89</accession>
<feature type="region of interest" description="Disordered" evidence="1">
    <location>
        <begin position="187"/>
        <end position="211"/>
    </location>
</feature>
<feature type="compositionally biased region" description="Polar residues" evidence="1">
    <location>
        <begin position="200"/>
        <end position="211"/>
    </location>
</feature>
<feature type="compositionally biased region" description="Basic and acidic residues" evidence="1">
    <location>
        <begin position="146"/>
        <end position="161"/>
    </location>
</feature>
<feature type="compositionally biased region" description="Polar residues" evidence="1">
    <location>
        <begin position="26"/>
        <end position="37"/>
    </location>
</feature>
<feature type="compositionally biased region" description="Basic and acidic residues" evidence="1">
    <location>
        <begin position="111"/>
        <end position="121"/>
    </location>
</feature>
<evidence type="ECO:0000313" key="3">
    <source>
        <dbReference type="Proteomes" id="UP000663846"/>
    </source>
</evidence>
<organism evidence="2 3">
    <name type="scientific">Rhizoctonia solani</name>
    <dbReference type="NCBI Taxonomy" id="456999"/>
    <lineage>
        <taxon>Eukaryota</taxon>
        <taxon>Fungi</taxon>
        <taxon>Dikarya</taxon>
        <taxon>Basidiomycota</taxon>
        <taxon>Agaricomycotina</taxon>
        <taxon>Agaricomycetes</taxon>
        <taxon>Cantharellales</taxon>
        <taxon>Ceratobasidiaceae</taxon>
        <taxon>Rhizoctonia</taxon>
    </lineage>
</organism>
<dbReference type="AlphaFoldDB" id="A0A8H3BK89"/>
<proteinExistence type="predicted"/>
<gene>
    <name evidence="2" type="ORF">RDB_LOCUS155872</name>
</gene>
<dbReference type="EMBL" id="CAJMWS010000683">
    <property type="protein sequence ID" value="CAE6458666.1"/>
    <property type="molecule type" value="Genomic_DNA"/>
</dbReference>
<feature type="compositionally biased region" description="Basic and acidic residues" evidence="1">
    <location>
        <begin position="1"/>
        <end position="12"/>
    </location>
</feature>
<comment type="caution">
    <text evidence="2">The sequence shown here is derived from an EMBL/GenBank/DDBJ whole genome shotgun (WGS) entry which is preliminary data.</text>
</comment>
<evidence type="ECO:0000256" key="1">
    <source>
        <dbReference type="SAM" id="MobiDB-lite"/>
    </source>
</evidence>
<dbReference type="Proteomes" id="UP000663846">
    <property type="component" value="Unassembled WGS sequence"/>
</dbReference>